<protein>
    <submittedName>
        <fullName evidence="1">Sporulation protein YyaC</fullName>
    </submittedName>
</protein>
<keyword evidence="2" id="KW-1185">Reference proteome</keyword>
<reference evidence="1 2" key="1">
    <citation type="submission" date="2023-07" db="EMBL/GenBank/DDBJ databases">
        <title>Genomic Encyclopedia of Type Strains, Phase IV (KMG-IV): sequencing the most valuable type-strain genomes for metagenomic binning, comparative biology and taxonomic classification.</title>
        <authorList>
            <person name="Goeker M."/>
        </authorList>
    </citation>
    <scope>NUCLEOTIDE SEQUENCE [LARGE SCALE GENOMIC DNA]</scope>
    <source>
        <strain evidence="1 2">DSM 19154</strain>
    </source>
</reference>
<gene>
    <name evidence="1" type="ORF">J2S05_003963</name>
</gene>
<evidence type="ECO:0000313" key="2">
    <source>
        <dbReference type="Proteomes" id="UP001225034"/>
    </source>
</evidence>
<dbReference type="InterPro" id="IPR009665">
    <property type="entry name" value="YyaC"/>
</dbReference>
<evidence type="ECO:0000313" key="1">
    <source>
        <dbReference type="EMBL" id="MDQ0209128.1"/>
    </source>
</evidence>
<dbReference type="Proteomes" id="UP001225034">
    <property type="component" value="Unassembled WGS sequence"/>
</dbReference>
<name>A0ABT9YNF6_9BACI</name>
<dbReference type="RefSeq" id="WP_306985748.1">
    <property type="nucleotide sequence ID" value="NZ_JAUSUA010000008.1"/>
</dbReference>
<comment type="caution">
    <text evidence="1">The sequence shown here is derived from an EMBL/GenBank/DDBJ whole genome shotgun (WGS) entry which is preliminary data.</text>
</comment>
<dbReference type="EMBL" id="JAUSUA010000008">
    <property type="protein sequence ID" value="MDQ0209128.1"/>
    <property type="molecule type" value="Genomic_DNA"/>
</dbReference>
<proteinExistence type="predicted"/>
<sequence>MSPNLWRFNKKKAQPFRVPFEEIREHTPFAEHILSYCQKLNGRDLVILCVGTDRSTGDSLGPLVGSKLEGLSLGRFTVYGTLEFPVHAMNLTERLNEVQSNHSNPYIIAIDACLGQQVNVGSVTLQDGPLHPGAAVHKDLPKVGDIHITGTVNIGGAMEFYVLQNTRLHIVMSMAESIAQSIYLADQKLSEHSIVSSAIQAIVHYSPTDINKV</sequence>
<dbReference type="InterPro" id="IPR023430">
    <property type="entry name" value="Pept_HybD-like_dom_sf"/>
</dbReference>
<organism evidence="1 2">
    <name type="scientific">Alkalicoccobacillus murimartini</name>
    <dbReference type="NCBI Taxonomy" id="171685"/>
    <lineage>
        <taxon>Bacteria</taxon>
        <taxon>Bacillati</taxon>
        <taxon>Bacillota</taxon>
        <taxon>Bacilli</taxon>
        <taxon>Bacillales</taxon>
        <taxon>Bacillaceae</taxon>
        <taxon>Alkalicoccobacillus</taxon>
    </lineage>
</organism>
<dbReference type="SUPFAM" id="SSF53163">
    <property type="entry name" value="HybD-like"/>
    <property type="match status" value="1"/>
</dbReference>
<accession>A0ABT9YNF6</accession>
<dbReference type="NCBIfam" id="TIGR02841">
    <property type="entry name" value="spore_YyaC"/>
    <property type="match status" value="1"/>
</dbReference>
<dbReference type="Pfam" id="PF06866">
    <property type="entry name" value="DUF1256"/>
    <property type="match status" value="1"/>
</dbReference>